<organism evidence="1 2">
    <name type="scientific">Marinobacterium aestuariivivens</name>
    <dbReference type="NCBI Taxonomy" id="1698799"/>
    <lineage>
        <taxon>Bacteria</taxon>
        <taxon>Pseudomonadati</taxon>
        <taxon>Pseudomonadota</taxon>
        <taxon>Gammaproteobacteria</taxon>
        <taxon>Oceanospirillales</taxon>
        <taxon>Oceanospirillaceae</taxon>
        <taxon>Marinobacterium</taxon>
    </lineage>
</organism>
<reference evidence="2" key="1">
    <citation type="journal article" date="2019" name="Int. J. Syst. Evol. Microbiol.">
        <title>The Global Catalogue of Microorganisms (GCM) 10K type strain sequencing project: providing services to taxonomists for standard genome sequencing and annotation.</title>
        <authorList>
            <consortium name="The Broad Institute Genomics Platform"/>
            <consortium name="The Broad Institute Genome Sequencing Center for Infectious Disease"/>
            <person name="Wu L."/>
            <person name="Ma J."/>
        </authorList>
    </citation>
    <scope>NUCLEOTIDE SEQUENCE [LARGE SCALE GENOMIC DNA]</scope>
    <source>
        <strain evidence="2">NBRC 111756</strain>
    </source>
</reference>
<sequence length="256" mass="29183">MTKSFFEGLNMCGPVSLEFKRDDNGRYWVIEPTVGRTDFWLGLCIRAGCDLPAIEYLVSTGQGAPDNGRDYTPTIWFDSERDAFGPIKHLPLFLPGRSDARRPVFSYYSRCDIRPFLRCSRKALYRMSRSGARRLTGQQNEIQADLRVASYPSIDALPKIFLKLLEDKERDSIFLGRDWFENFSATVATGVEDVLFLCLIDSCGRAVAVLPMWRSESHFHGVKVRKLTGLSNYYTPIFDIIIDPDLTTRRLLTAIS</sequence>
<keyword evidence="2" id="KW-1185">Reference proteome</keyword>
<dbReference type="EMBL" id="JBHSWE010000001">
    <property type="protein sequence ID" value="MFC6669022.1"/>
    <property type="molecule type" value="Genomic_DNA"/>
</dbReference>
<dbReference type="Proteomes" id="UP001596422">
    <property type="component" value="Unassembled WGS sequence"/>
</dbReference>
<comment type="caution">
    <text evidence="1">The sequence shown here is derived from an EMBL/GenBank/DDBJ whole genome shotgun (WGS) entry which is preliminary data.</text>
</comment>
<accession>A0ABW1ZTG9</accession>
<proteinExistence type="predicted"/>
<protein>
    <submittedName>
        <fullName evidence="1">Uncharacterized protein</fullName>
    </submittedName>
</protein>
<name>A0ABW1ZTG9_9GAMM</name>
<gene>
    <name evidence="1" type="ORF">ACFQDL_02025</name>
</gene>
<evidence type="ECO:0000313" key="2">
    <source>
        <dbReference type="Proteomes" id="UP001596422"/>
    </source>
</evidence>
<evidence type="ECO:0000313" key="1">
    <source>
        <dbReference type="EMBL" id="MFC6669022.1"/>
    </source>
</evidence>
<dbReference type="RefSeq" id="WP_379907568.1">
    <property type="nucleotide sequence ID" value="NZ_JBHSWE010000001.1"/>
</dbReference>